<dbReference type="GO" id="GO:0005737">
    <property type="term" value="C:cytoplasm"/>
    <property type="evidence" value="ECO:0007669"/>
    <property type="project" value="UniProtKB-SubCell"/>
</dbReference>
<reference evidence="4" key="2">
    <citation type="submission" date="2021-04" db="EMBL/GenBank/DDBJ databases">
        <title>Genome-wide patterns of bracovirus chromosomal integration into multiple host tissues during parasitism.</title>
        <authorList>
            <person name="Chebbi M.A.C."/>
        </authorList>
    </citation>
    <scope>NUCLEOTIDE SEQUENCE</scope>
    <source>
        <tissue evidence="4">Whole body</tissue>
    </source>
</reference>
<reference evidence="4" key="1">
    <citation type="submission" date="2020-03" db="EMBL/GenBank/DDBJ databases">
        <authorList>
            <person name="Chebbi M.A."/>
            <person name="Drezen J.M."/>
        </authorList>
    </citation>
    <scope>NUCLEOTIDE SEQUENCE</scope>
    <source>
        <tissue evidence="4">Whole body</tissue>
    </source>
</reference>
<evidence type="ECO:0000256" key="1">
    <source>
        <dbReference type="ARBA" id="ARBA00004496"/>
    </source>
</evidence>
<name>A0A8J5R853_9HYME</name>
<dbReference type="EMBL" id="JAAOIC020000020">
    <property type="protein sequence ID" value="KAG8040424.1"/>
    <property type="molecule type" value="Genomic_DNA"/>
</dbReference>
<evidence type="ECO:0008006" key="6">
    <source>
        <dbReference type="Google" id="ProtNLM"/>
    </source>
</evidence>
<dbReference type="InterPro" id="IPR030482">
    <property type="entry name" value="PDRG1"/>
</dbReference>
<dbReference type="PANTHER" id="PTHR21162:SF0">
    <property type="entry name" value="P53 AND DNA DAMAGE-REGULATED PROTEIN 1"/>
    <property type="match status" value="1"/>
</dbReference>
<comment type="subcellular location">
    <subcellularLocation>
        <location evidence="1">Cytoplasm</location>
    </subcellularLocation>
</comment>
<dbReference type="PANTHER" id="PTHR21162">
    <property type="entry name" value="P53 AND DNA DAMAGE-REGULATED PROTEIN"/>
    <property type="match status" value="1"/>
</dbReference>
<comment type="caution">
    <text evidence="4">The sequence shown here is derived from an EMBL/GenBank/DDBJ whole genome shotgun (WGS) entry which is preliminary data.</text>
</comment>
<dbReference type="AlphaFoldDB" id="A0A8J5R853"/>
<evidence type="ECO:0000256" key="2">
    <source>
        <dbReference type="ARBA" id="ARBA00022490"/>
    </source>
</evidence>
<gene>
    <name evidence="4" type="ORF">G9C98_002420</name>
</gene>
<protein>
    <recommendedName>
        <fullName evidence="6">P53 and DNA damage-regulated protein 1</fullName>
    </recommendedName>
</protein>
<evidence type="ECO:0000313" key="5">
    <source>
        <dbReference type="Proteomes" id="UP000729913"/>
    </source>
</evidence>
<keyword evidence="2" id="KW-0963">Cytoplasm</keyword>
<dbReference type="CDD" id="cd22860">
    <property type="entry name" value="PDRG1"/>
    <property type="match status" value="1"/>
</dbReference>
<sequence>MKEQKQMLDYLEEVERKAGEILTDRQEIVSLDKRRNDDRVGMRELQKQNIEKCWITLGPILIKIPSKKAQQLLVKDQNECDVAINKLRSDLRVKVNELRDLEHTTPVPGLMLKPLSHTEMSAINKLCGKD</sequence>
<organism evidence="4 5">
    <name type="scientific">Cotesia typhae</name>
    <dbReference type="NCBI Taxonomy" id="2053667"/>
    <lineage>
        <taxon>Eukaryota</taxon>
        <taxon>Metazoa</taxon>
        <taxon>Ecdysozoa</taxon>
        <taxon>Arthropoda</taxon>
        <taxon>Hexapoda</taxon>
        <taxon>Insecta</taxon>
        <taxon>Pterygota</taxon>
        <taxon>Neoptera</taxon>
        <taxon>Endopterygota</taxon>
        <taxon>Hymenoptera</taxon>
        <taxon>Apocrita</taxon>
        <taxon>Ichneumonoidea</taxon>
        <taxon>Braconidae</taxon>
        <taxon>Microgastrinae</taxon>
        <taxon>Cotesia</taxon>
    </lineage>
</organism>
<dbReference type="OrthoDB" id="20282at2759"/>
<keyword evidence="5" id="KW-1185">Reference proteome</keyword>
<accession>A0A8J5R853</accession>
<evidence type="ECO:0000313" key="4">
    <source>
        <dbReference type="EMBL" id="KAG8040424.1"/>
    </source>
</evidence>
<proteinExistence type="predicted"/>
<evidence type="ECO:0000256" key="3">
    <source>
        <dbReference type="ARBA" id="ARBA00023186"/>
    </source>
</evidence>
<dbReference type="Proteomes" id="UP000729913">
    <property type="component" value="Unassembled WGS sequence"/>
</dbReference>
<keyword evidence="3" id="KW-0143">Chaperone</keyword>